<dbReference type="SMART" id="SM00855">
    <property type="entry name" value="PGAM"/>
    <property type="match status" value="1"/>
</dbReference>
<dbReference type="InterPro" id="IPR050275">
    <property type="entry name" value="PGM_Phosphatase"/>
</dbReference>
<dbReference type="InterPro" id="IPR013078">
    <property type="entry name" value="His_Pase_superF_clade-1"/>
</dbReference>
<dbReference type="InterPro" id="IPR029033">
    <property type="entry name" value="His_PPase_superfam"/>
</dbReference>
<sequence length="352" mass="38075">MSEATPHHSNSSSSSSSSSFLNYTTVTGFFLQDEASTDASTFDYTTVNLGLINRTYPTDATYDVHGTKTQWQRFAHYVHTLNAEARPHVQYKVLIMGRHGEGYHNVAESFYGTPAWNCYWSELDGNGTVTWADAHLTDAGQQQALVANAFWQKALSAAKIPPPQSYYTSPLARCLATANLTFGGLELPEDRPFKPVVKELLREAIGVHTCDRRSSKTWIHDSYPDFPIEHGFAEDDPLWKADLRETTSAQVLRMTALLTDIFTHDSNTFISLTSHSGSIGAILTAIGHRTFSLVTGAVIPVLVKAERLPGPRSPATSIAASTGPPTCTADPSSAVDGGSMVASATAATTTTV</sequence>
<protein>
    <submittedName>
        <fullName evidence="2">Phosphoglycerate mutase family protein</fullName>
    </submittedName>
</protein>
<evidence type="ECO:0000256" key="1">
    <source>
        <dbReference type="SAM" id="MobiDB-lite"/>
    </source>
</evidence>
<evidence type="ECO:0000313" key="3">
    <source>
        <dbReference type="Proteomes" id="UP000799776"/>
    </source>
</evidence>
<dbReference type="GO" id="GO:0016791">
    <property type="term" value="F:phosphatase activity"/>
    <property type="evidence" value="ECO:0007669"/>
    <property type="project" value="TreeGrafter"/>
</dbReference>
<reference evidence="2" key="1">
    <citation type="journal article" date="2020" name="Stud. Mycol.">
        <title>101 Dothideomycetes genomes: a test case for predicting lifestyles and emergence of pathogens.</title>
        <authorList>
            <person name="Haridas S."/>
            <person name="Albert R."/>
            <person name="Binder M."/>
            <person name="Bloem J."/>
            <person name="Labutti K."/>
            <person name="Salamov A."/>
            <person name="Andreopoulos B."/>
            <person name="Baker S."/>
            <person name="Barry K."/>
            <person name="Bills G."/>
            <person name="Bluhm B."/>
            <person name="Cannon C."/>
            <person name="Castanera R."/>
            <person name="Culley D."/>
            <person name="Daum C."/>
            <person name="Ezra D."/>
            <person name="Gonzalez J."/>
            <person name="Henrissat B."/>
            <person name="Kuo A."/>
            <person name="Liang C."/>
            <person name="Lipzen A."/>
            <person name="Lutzoni F."/>
            <person name="Magnuson J."/>
            <person name="Mondo S."/>
            <person name="Nolan M."/>
            <person name="Ohm R."/>
            <person name="Pangilinan J."/>
            <person name="Park H.-J."/>
            <person name="Ramirez L."/>
            <person name="Alfaro M."/>
            <person name="Sun H."/>
            <person name="Tritt A."/>
            <person name="Yoshinaga Y."/>
            <person name="Zwiers L.-H."/>
            <person name="Turgeon B."/>
            <person name="Goodwin S."/>
            <person name="Spatafora J."/>
            <person name="Crous P."/>
            <person name="Grigoriev I."/>
        </authorList>
    </citation>
    <scope>NUCLEOTIDE SEQUENCE</scope>
    <source>
        <strain evidence="2">CBS 121410</strain>
    </source>
</reference>
<dbReference type="AlphaFoldDB" id="A0A9P4HVT2"/>
<dbReference type="GO" id="GO:0005737">
    <property type="term" value="C:cytoplasm"/>
    <property type="evidence" value="ECO:0007669"/>
    <property type="project" value="TreeGrafter"/>
</dbReference>
<keyword evidence="3" id="KW-1185">Reference proteome</keyword>
<dbReference type="EMBL" id="ML978719">
    <property type="protein sequence ID" value="KAF2087678.1"/>
    <property type="molecule type" value="Genomic_DNA"/>
</dbReference>
<comment type="caution">
    <text evidence="2">The sequence shown here is derived from an EMBL/GenBank/DDBJ whole genome shotgun (WGS) entry which is preliminary data.</text>
</comment>
<dbReference type="Pfam" id="PF00300">
    <property type="entry name" value="His_Phos_1"/>
    <property type="match status" value="1"/>
</dbReference>
<proteinExistence type="predicted"/>
<dbReference type="OrthoDB" id="496981at2759"/>
<feature type="compositionally biased region" description="Polar residues" evidence="1">
    <location>
        <begin position="314"/>
        <end position="331"/>
    </location>
</feature>
<accession>A0A9P4HVT2</accession>
<feature type="region of interest" description="Disordered" evidence="1">
    <location>
        <begin position="310"/>
        <end position="336"/>
    </location>
</feature>
<dbReference type="Gene3D" id="3.40.50.1240">
    <property type="entry name" value="Phosphoglycerate mutase-like"/>
    <property type="match status" value="1"/>
</dbReference>
<dbReference type="Proteomes" id="UP000799776">
    <property type="component" value="Unassembled WGS sequence"/>
</dbReference>
<dbReference type="SUPFAM" id="SSF53254">
    <property type="entry name" value="Phosphoglycerate mutase-like"/>
    <property type="match status" value="1"/>
</dbReference>
<dbReference type="PANTHER" id="PTHR48100:SF1">
    <property type="entry name" value="HISTIDINE PHOSPHATASE FAMILY PROTEIN-RELATED"/>
    <property type="match status" value="1"/>
</dbReference>
<name>A0A9P4HVT2_9PEZI</name>
<evidence type="ECO:0000313" key="2">
    <source>
        <dbReference type="EMBL" id="KAF2087678.1"/>
    </source>
</evidence>
<dbReference type="PANTHER" id="PTHR48100">
    <property type="entry name" value="BROAD-SPECIFICITY PHOSPHATASE YOR283W-RELATED"/>
    <property type="match status" value="1"/>
</dbReference>
<gene>
    <name evidence="2" type="ORF">K490DRAFT_41652</name>
</gene>
<organism evidence="2 3">
    <name type="scientific">Saccharata proteae CBS 121410</name>
    <dbReference type="NCBI Taxonomy" id="1314787"/>
    <lineage>
        <taxon>Eukaryota</taxon>
        <taxon>Fungi</taxon>
        <taxon>Dikarya</taxon>
        <taxon>Ascomycota</taxon>
        <taxon>Pezizomycotina</taxon>
        <taxon>Dothideomycetes</taxon>
        <taxon>Dothideomycetes incertae sedis</taxon>
        <taxon>Botryosphaeriales</taxon>
        <taxon>Saccharataceae</taxon>
        <taxon>Saccharata</taxon>
    </lineage>
</organism>
<dbReference type="CDD" id="cd07067">
    <property type="entry name" value="HP_PGM_like"/>
    <property type="match status" value="1"/>
</dbReference>